<sequence length="125" mass="14004">MKRNSSRLEQSTPSPTPAPMAPISQGVPQQQFFPQAQAQAPVAGAPFPQGAPTTVAPVRRVVHPARVVERHSVIRYPIENIYPTHVRNVRHHVCEYFCEYPVSESTEDCQHTVDHCCPPPPYGRR</sequence>
<dbReference type="InterPro" id="IPR020108">
    <property type="entry name" value="Spore_coat_CotD"/>
</dbReference>
<reference evidence="2 3" key="1">
    <citation type="submission" date="2023-07" db="EMBL/GenBank/DDBJ databases">
        <title>Genomic Encyclopedia of Type Strains, Phase IV (KMG-IV): sequencing the most valuable type-strain genomes for metagenomic binning, comparative biology and taxonomic classification.</title>
        <authorList>
            <person name="Goeker M."/>
        </authorList>
    </citation>
    <scope>NUCLEOTIDE SEQUENCE [LARGE SCALE GENOMIC DNA]</scope>
    <source>
        <strain evidence="2 3">DSM 12751</strain>
    </source>
</reference>
<dbReference type="RefSeq" id="WP_307392509.1">
    <property type="nucleotide sequence ID" value="NZ_BAAADK010000045.1"/>
</dbReference>
<evidence type="ECO:0008006" key="4">
    <source>
        <dbReference type="Google" id="ProtNLM"/>
    </source>
</evidence>
<keyword evidence="3" id="KW-1185">Reference proteome</keyword>
<protein>
    <recommendedName>
        <fullName evidence="4">Spore coat protein D</fullName>
    </recommendedName>
</protein>
<organism evidence="2 3">
    <name type="scientific">Caldalkalibacillus horti</name>
    <dbReference type="NCBI Taxonomy" id="77523"/>
    <lineage>
        <taxon>Bacteria</taxon>
        <taxon>Bacillati</taxon>
        <taxon>Bacillota</taxon>
        <taxon>Bacilli</taxon>
        <taxon>Bacillales</taxon>
        <taxon>Bacillaceae</taxon>
        <taxon>Caldalkalibacillus</taxon>
    </lineage>
</organism>
<dbReference type="Pfam" id="PF11122">
    <property type="entry name" value="Spore-coat_CotD"/>
    <property type="match status" value="1"/>
</dbReference>
<evidence type="ECO:0000256" key="1">
    <source>
        <dbReference type="SAM" id="MobiDB-lite"/>
    </source>
</evidence>
<feature type="region of interest" description="Disordered" evidence="1">
    <location>
        <begin position="1"/>
        <end position="53"/>
    </location>
</feature>
<evidence type="ECO:0000313" key="2">
    <source>
        <dbReference type="EMBL" id="MDQ0165423.1"/>
    </source>
</evidence>
<accession>A0ABT9VWR7</accession>
<comment type="caution">
    <text evidence="2">The sequence shown here is derived from an EMBL/GenBank/DDBJ whole genome shotgun (WGS) entry which is preliminary data.</text>
</comment>
<feature type="compositionally biased region" description="Low complexity" evidence="1">
    <location>
        <begin position="21"/>
        <end position="53"/>
    </location>
</feature>
<name>A0ABT9VWR7_9BACI</name>
<dbReference type="EMBL" id="JAUSTY010000004">
    <property type="protein sequence ID" value="MDQ0165423.1"/>
    <property type="molecule type" value="Genomic_DNA"/>
</dbReference>
<gene>
    <name evidence="2" type="ORF">J2S11_001323</name>
</gene>
<evidence type="ECO:0000313" key="3">
    <source>
        <dbReference type="Proteomes" id="UP001235840"/>
    </source>
</evidence>
<dbReference type="Proteomes" id="UP001235840">
    <property type="component" value="Unassembled WGS sequence"/>
</dbReference>
<proteinExistence type="predicted"/>